<keyword evidence="2" id="KW-0808">Transferase</keyword>
<dbReference type="SUPFAM" id="SSF53613">
    <property type="entry name" value="Ribokinase-like"/>
    <property type="match status" value="1"/>
</dbReference>
<proteinExistence type="inferred from homology"/>
<dbReference type="EMBL" id="WMIA01000001">
    <property type="protein sequence ID" value="MTF37393.1"/>
    <property type="molecule type" value="Genomic_DNA"/>
</dbReference>
<dbReference type="InterPro" id="IPR002173">
    <property type="entry name" value="Carboh/pur_kinase_PfkB_CS"/>
</dbReference>
<reference evidence="5 6" key="1">
    <citation type="submission" date="2019-11" db="EMBL/GenBank/DDBJ databases">
        <title>Isolation of a new High Light Tolerant Cyanobacteria.</title>
        <authorList>
            <person name="Dobson Z."/>
            <person name="Vaughn N."/>
            <person name="Vaughn M."/>
            <person name="Fromme P."/>
            <person name="Mazor Y."/>
        </authorList>
    </citation>
    <scope>NUCLEOTIDE SEQUENCE [LARGE SCALE GENOMIC DNA]</scope>
    <source>
        <strain evidence="5 6">0216</strain>
    </source>
</reference>
<feature type="domain" description="Carbohydrate kinase PfkB" evidence="4">
    <location>
        <begin position="18"/>
        <end position="279"/>
    </location>
</feature>
<comment type="similarity">
    <text evidence="1">Belongs to the carbohydrate kinase PfkB family.</text>
</comment>
<organism evidence="5 6">
    <name type="scientific">Cyanobacterium aponinum 0216</name>
    <dbReference type="NCBI Taxonomy" id="2676140"/>
    <lineage>
        <taxon>Bacteria</taxon>
        <taxon>Bacillati</taxon>
        <taxon>Cyanobacteriota</taxon>
        <taxon>Cyanophyceae</taxon>
        <taxon>Oscillatoriophycideae</taxon>
        <taxon>Chroococcales</taxon>
        <taxon>Geminocystaceae</taxon>
        <taxon>Cyanobacterium</taxon>
    </lineage>
</organism>
<dbReference type="GO" id="GO:0016301">
    <property type="term" value="F:kinase activity"/>
    <property type="evidence" value="ECO:0007669"/>
    <property type="project" value="UniProtKB-KW"/>
</dbReference>
<dbReference type="Pfam" id="PF00294">
    <property type="entry name" value="PfkB"/>
    <property type="match status" value="1"/>
</dbReference>
<dbReference type="InterPro" id="IPR011611">
    <property type="entry name" value="PfkB_dom"/>
</dbReference>
<dbReference type="PROSITE" id="PS00584">
    <property type="entry name" value="PFKB_KINASES_2"/>
    <property type="match status" value="1"/>
</dbReference>
<evidence type="ECO:0000256" key="2">
    <source>
        <dbReference type="ARBA" id="ARBA00022679"/>
    </source>
</evidence>
<sequence length="285" mass="31807">MNKILAIGEALFDFLPHKKVLGGAPVNFSVNCVQLGAEVTLLTRIGQDILGAEIVKNLHQKGVSSDYIQWDQEKETGKVMVNLTKSGEPSYFIKENVAWDYLALDHNLLNNLHNYQVLYFGTLAQRNTVSRQTINTIISQFKGIKFLDLNLRNPIIDQQIILQSIYQTNILKLNLFEAEYLINHLNFDRNLSTWLNNYQLDLIVLTQGEKGTKWIDKTGEYSGEISRAKKDINADSVGAGDGVSAAIITGYLQGLKPLEIIAKANKIGAYIASHSGAIVILNQFQ</sequence>
<evidence type="ECO:0000256" key="1">
    <source>
        <dbReference type="ARBA" id="ARBA00010688"/>
    </source>
</evidence>
<keyword evidence="3" id="KW-0418">Kinase</keyword>
<evidence type="ECO:0000256" key="3">
    <source>
        <dbReference type="ARBA" id="ARBA00022777"/>
    </source>
</evidence>
<dbReference type="AlphaFoldDB" id="A0A844GPA7"/>
<evidence type="ECO:0000259" key="4">
    <source>
        <dbReference type="Pfam" id="PF00294"/>
    </source>
</evidence>
<accession>A0A844GPA7</accession>
<comment type="caution">
    <text evidence="5">The sequence shown here is derived from an EMBL/GenBank/DDBJ whole genome shotgun (WGS) entry which is preliminary data.</text>
</comment>
<dbReference type="PANTHER" id="PTHR43085">
    <property type="entry name" value="HEXOKINASE FAMILY MEMBER"/>
    <property type="match status" value="1"/>
</dbReference>
<dbReference type="PROSITE" id="PS00583">
    <property type="entry name" value="PFKB_KINASES_1"/>
    <property type="match status" value="1"/>
</dbReference>
<name>A0A844GPA7_9CHRO</name>
<dbReference type="InterPro" id="IPR029056">
    <property type="entry name" value="Ribokinase-like"/>
</dbReference>
<dbReference type="Gene3D" id="3.40.1190.20">
    <property type="match status" value="1"/>
</dbReference>
<gene>
    <name evidence="5" type="ORF">GGC33_00365</name>
</gene>
<dbReference type="InterPro" id="IPR050306">
    <property type="entry name" value="PfkB_Carbo_kinase"/>
</dbReference>
<protein>
    <recommendedName>
        <fullName evidence="4">Carbohydrate kinase PfkB domain-containing protein</fullName>
    </recommendedName>
</protein>
<evidence type="ECO:0000313" key="5">
    <source>
        <dbReference type="EMBL" id="MTF37393.1"/>
    </source>
</evidence>
<dbReference type="Proteomes" id="UP000437131">
    <property type="component" value="Unassembled WGS sequence"/>
</dbReference>
<dbReference type="RefSeq" id="WP_099435789.1">
    <property type="nucleotide sequence ID" value="NZ_WMIA01000001.1"/>
</dbReference>
<dbReference type="PANTHER" id="PTHR43085:SF57">
    <property type="entry name" value="CARBOHYDRATE KINASE PFKB DOMAIN-CONTAINING PROTEIN"/>
    <property type="match status" value="1"/>
</dbReference>
<evidence type="ECO:0000313" key="6">
    <source>
        <dbReference type="Proteomes" id="UP000437131"/>
    </source>
</evidence>